<evidence type="ECO:0000313" key="4">
    <source>
        <dbReference type="Proteomes" id="UP000307768"/>
    </source>
</evidence>
<evidence type="ECO:0000313" key="3">
    <source>
        <dbReference type="EMBL" id="KAA1422401.1"/>
    </source>
</evidence>
<feature type="domain" description="UspA" evidence="2">
    <location>
        <begin position="140"/>
        <end position="278"/>
    </location>
</feature>
<sequence>MTDDTAPVLVGIDGSDHSIRALHWAVAYARAVGAPLSAVGVIPEDLAASEAADEVEESLVAEARGILEADGALTYDVNVHPGKPVEQLVRASEGARAVVMGSQGHGTIADLVVGSVSQHVARHAACPVVVVREQERPDADHIVVGTDGSEESGPALDWAFAYAAATGVELSVVYGFRTSASSPATLSGYIPTNVGEEIAAGEALLAEVVAPYAARYPGVVVRQDAVPVPASVALADASQTAALVVVGSRGRGAFEGMLLGSVSQRLLHHARCSVAVVR</sequence>
<accession>A0A5Q6RWG5</accession>
<dbReference type="PANTHER" id="PTHR46268">
    <property type="entry name" value="STRESS RESPONSE PROTEIN NHAX"/>
    <property type="match status" value="1"/>
</dbReference>
<comment type="similarity">
    <text evidence="1">Belongs to the universal stress protein A family.</text>
</comment>
<evidence type="ECO:0000256" key="1">
    <source>
        <dbReference type="ARBA" id="ARBA00008791"/>
    </source>
</evidence>
<evidence type="ECO:0000259" key="2">
    <source>
        <dbReference type="Pfam" id="PF00582"/>
    </source>
</evidence>
<comment type="caution">
    <text evidence="3">The sequence shown here is derived from an EMBL/GenBank/DDBJ whole genome shotgun (WGS) entry which is preliminary data.</text>
</comment>
<reference evidence="3 4" key="1">
    <citation type="submission" date="2019-09" db="EMBL/GenBank/DDBJ databases">
        <title>Mumia zhuanghuii sp. nov. isolated from the intestinal contents of plateau pika (Ochotona curzoniae) in the Qinghai-Tibet plateau of China.</title>
        <authorList>
            <person name="Tian Z."/>
        </authorList>
    </citation>
    <scope>NUCLEOTIDE SEQUENCE [LARGE SCALE GENOMIC DNA]</scope>
    <source>
        <strain evidence="4">350</strain>
    </source>
</reference>
<dbReference type="OrthoDB" id="5179911at2"/>
<dbReference type="InterPro" id="IPR006016">
    <property type="entry name" value="UspA"/>
</dbReference>
<dbReference type="Gene3D" id="3.40.50.620">
    <property type="entry name" value="HUPs"/>
    <property type="match status" value="2"/>
</dbReference>
<dbReference type="RefSeq" id="WP_149770352.1">
    <property type="nucleotide sequence ID" value="NZ_VDFQ02000004.1"/>
</dbReference>
<gene>
    <name evidence="3" type="ORF">FE697_014715</name>
</gene>
<dbReference type="EMBL" id="VDFQ02000004">
    <property type="protein sequence ID" value="KAA1422401.1"/>
    <property type="molecule type" value="Genomic_DNA"/>
</dbReference>
<dbReference type="PRINTS" id="PR01438">
    <property type="entry name" value="UNVRSLSTRESS"/>
</dbReference>
<feature type="domain" description="UspA" evidence="2">
    <location>
        <begin position="7"/>
        <end position="132"/>
    </location>
</feature>
<dbReference type="Proteomes" id="UP000307768">
    <property type="component" value="Unassembled WGS sequence"/>
</dbReference>
<organism evidence="3 4">
    <name type="scientific">Mumia zhuanghuii</name>
    <dbReference type="NCBI Taxonomy" id="2585211"/>
    <lineage>
        <taxon>Bacteria</taxon>
        <taxon>Bacillati</taxon>
        <taxon>Actinomycetota</taxon>
        <taxon>Actinomycetes</taxon>
        <taxon>Propionibacteriales</taxon>
        <taxon>Nocardioidaceae</taxon>
        <taxon>Mumia</taxon>
    </lineage>
</organism>
<dbReference type="Pfam" id="PF00582">
    <property type="entry name" value="Usp"/>
    <property type="match status" value="2"/>
</dbReference>
<dbReference type="InterPro" id="IPR014729">
    <property type="entry name" value="Rossmann-like_a/b/a_fold"/>
</dbReference>
<dbReference type="CDD" id="cd23659">
    <property type="entry name" value="USP_At3g01520-like"/>
    <property type="match status" value="1"/>
</dbReference>
<name>A0A5Q6RWG5_9ACTN</name>
<dbReference type="InterPro" id="IPR006015">
    <property type="entry name" value="Universal_stress_UspA"/>
</dbReference>
<protein>
    <submittedName>
        <fullName evidence="3">Universal stress protein</fullName>
    </submittedName>
</protein>
<dbReference type="AlphaFoldDB" id="A0A5Q6RWG5"/>
<proteinExistence type="inferred from homology"/>
<dbReference type="PANTHER" id="PTHR46268:SF6">
    <property type="entry name" value="UNIVERSAL STRESS PROTEIN UP12"/>
    <property type="match status" value="1"/>
</dbReference>
<dbReference type="SUPFAM" id="SSF52402">
    <property type="entry name" value="Adenine nucleotide alpha hydrolases-like"/>
    <property type="match status" value="2"/>
</dbReference>